<keyword evidence="7" id="KW-1185">Reference proteome</keyword>
<evidence type="ECO:0000313" key="7">
    <source>
        <dbReference type="Proteomes" id="UP000035036"/>
    </source>
</evidence>
<dbReference type="SMART" id="SM00260">
    <property type="entry name" value="CheW"/>
    <property type="match status" value="1"/>
</dbReference>
<evidence type="ECO:0000256" key="2">
    <source>
        <dbReference type="ARBA" id="ARBA00021483"/>
    </source>
</evidence>
<evidence type="ECO:0000256" key="1">
    <source>
        <dbReference type="ARBA" id="ARBA00004496"/>
    </source>
</evidence>
<dbReference type="GO" id="GO:0007165">
    <property type="term" value="P:signal transduction"/>
    <property type="evidence" value="ECO:0007669"/>
    <property type="project" value="InterPro"/>
</dbReference>
<name>A0A0B5FIC6_9BACT</name>
<dbReference type="PANTHER" id="PTHR22617">
    <property type="entry name" value="CHEMOTAXIS SENSOR HISTIDINE KINASE-RELATED"/>
    <property type="match status" value="1"/>
</dbReference>
<organism evidence="6 7">
    <name type="scientific">Geoalkalibacter subterraneus</name>
    <dbReference type="NCBI Taxonomy" id="483547"/>
    <lineage>
        <taxon>Bacteria</taxon>
        <taxon>Pseudomonadati</taxon>
        <taxon>Thermodesulfobacteriota</taxon>
        <taxon>Desulfuromonadia</taxon>
        <taxon>Desulfuromonadales</taxon>
        <taxon>Geoalkalibacteraceae</taxon>
        <taxon>Geoalkalibacter</taxon>
    </lineage>
</organism>
<dbReference type="HOGENOM" id="CLU_048995_3_1_7"/>
<sequence>MQLACFRVGEELYGLDIMKIREIIKPQKLTPVPKAPPFIEGVINLRGAVIPIVDLRRRFGQKIDEGNRRARVIICSLSGKIIGLVVDEVIEVRNFTRREIQPAPQFLKGREAAFFIGVCRVRGELTMILDLERILSSDEKIDIERIRQTGSSS</sequence>
<dbReference type="InterPro" id="IPR036061">
    <property type="entry name" value="CheW-like_dom_sf"/>
</dbReference>
<dbReference type="InterPro" id="IPR039315">
    <property type="entry name" value="CheW"/>
</dbReference>
<proteinExistence type="predicted"/>
<dbReference type="GO" id="GO:0005829">
    <property type="term" value="C:cytosol"/>
    <property type="evidence" value="ECO:0007669"/>
    <property type="project" value="TreeGrafter"/>
</dbReference>
<dbReference type="Pfam" id="PF01584">
    <property type="entry name" value="CheW"/>
    <property type="match status" value="1"/>
</dbReference>
<dbReference type="Gene3D" id="2.40.50.180">
    <property type="entry name" value="CheA-289, Domain 4"/>
    <property type="match status" value="1"/>
</dbReference>
<evidence type="ECO:0000259" key="5">
    <source>
        <dbReference type="PROSITE" id="PS50851"/>
    </source>
</evidence>
<dbReference type="SUPFAM" id="SSF50341">
    <property type="entry name" value="CheW-like"/>
    <property type="match status" value="1"/>
</dbReference>
<dbReference type="GO" id="GO:0006935">
    <property type="term" value="P:chemotaxis"/>
    <property type="evidence" value="ECO:0007669"/>
    <property type="project" value="UniProtKB-KW"/>
</dbReference>
<evidence type="ECO:0000313" key="6">
    <source>
        <dbReference type="EMBL" id="AJF07957.1"/>
    </source>
</evidence>
<dbReference type="PROSITE" id="PS50851">
    <property type="entry name" value="CHEW"/>
    <property type="match status" value="1"/>
</dbReference>
<accession>A0A0B5FIC6</accession>
<dbReference type="PANTHER" id="PTHR22617:SF23">
    <property type="entry name" value="CHEMOTAXIS PROTEIN CHEW"/>
    <property type="match status" value="1"/>
</dbReference>
<keyword evidence="3" id="KW-0963">Cytoplasm</keyword>
<evidence type="ECO:0000256" key="3">
    <source>
        <dbReference type="ARBA" id="ARBA00022490"/>
    </source>
</evidence>
<dbReference type="CDD" id="cd00732">
    <property type="entry name" value="CheW"/>
    <property type="match status" value="1"/>
</dbReference>
<comment type="subcellular location">
    <subcellularLocation>
        <location evidence="1">Cytoplasm</location>
    </subcellularLocation>
</comment>
<dbReference type="EMBL" id="CP010311">
    <property type="protein sequence ID" value="AJF07957.1"/>
    <property type="molecule type" value="Genomic_DNA"/>
</dbReference>
<gene>
    <name evidence="6" type="ORF">GSUB_07570</name>
</gene>
<reference evidence="6 7" key="1">
    <citation type="journal article" date="2015" name="Genome Announc.">
        <title>Genomes of Geoalkalibacter ferrihydriticus Z-0531T and Geoalkalibacter subterraneus Red1T, Two Haloalkaliphilic Metal-Reducing Deltaproteobacteria.</title>
        <authorList>
            <person name="Badalamenti J.P."/>
            <person name="Krajmalnik-Brown R."/>
            <person name="Torres C.I."/>
            <person name="Bond D.R."/>
        </authorList>
    </citation>
    <scope>NUCLEOTIDE SEQUENCE [LARGE SCALE GENOMIC DNA]</scope>
    <source>
        <strain evidence="6 7">Red1</strain>
    </source>
</reference>
<protein>
    <recommendedName>
        <fullName evidence="2">Chemotaxis protein CheW</fullName>
    </recommendedName>
</protein>
<keyword evidence="4" id="KW-0145">Chemotaxis</keyword>
<dbReference type="STRING" id="483547.GSUB_07570"/>
<dbReference type="Gene3D" id="2.30.30.40">
    <property type="entry name" value="SH3 Domains"/>
    <property type="match status" value="1"/>
</dbReference>
<dbReference type="Proteomes" id="UP000035036">
    <property type="component" value="Chromosome"/>
</dbReference>
<dbReference type="FunFam" id="2.40.50.180:FF:000002">
    <property type="entry name" value="Chemotaxis protein CheW"/>
    <property type="match status" value="1"/>
</dbReference>
<dbReference type="InterPro" id="IPR002545">
    <property type="entry name" value="CheW-lke_dom"/>
</dbReference>
<dbReference type="KEGG" id="gsb:GSUB_07570"/>
<dbReference type="AlphaFoldDB" id="A0A0B5FIC6"/>
<evidence type="ECO:0000256" key="4">
    <source>
        <dbReference type="ARBA" id="ARBA00022500"/>
    </source>
</evidence>
<feature type="domain" description="CheW-like" evidence="5">
    <location>
        <begin position="1"/>
        <end position="140"/>
    </location>
</feature>